<feature type="domain" description="IclR-ED" evidence="5">
    <location>
        <begin position="68"/>
        <end position="249"/>
    </location>
</feature>
<protein>
    <submittedName>
        <fullName evidence="6">IclR family transcriptional regulator</fullName>
    </submittedName>
</protein>
<evidence type="ECO:0000259" key="5">
    <source>
        <dbReference type="PROSITE" id="PS51078"/>
    </source>
</evidence>
<keyword evidence="1" id="KW-0805">Transcription regulation</keyword>
<feature type="domain" description="HTH iclR-type" evidence="4">
    <location>
        <begin position="6"/>
        <end position="67"/>
    </location>
</feature>
<dbReference type="Gene3D" id="1.10.10.10">
    <property type="entry name" value="Winged helix-like DNA-binding domain superfamily/Winged helix DNA-binding domain"/>
    <property type="match status" value="1"/>
</dbReference>
<proteinExistence type="predicted"/>
<evidence type="ECO:0000259" key="4">
    <source>
        <dbReference type="PROSITE" id="PS51077"/>
    </source>
</evidence>
<dbReference type="InterPro" id="IPR036390">
    <property type="entry name" value="WH_DNA-bd_sf"/>
</dbReference>
<keyword evidence="3" id="KW-0804">Transcription</keyword>
<evidence type="ECO:0000313" key="7">
    <source>
        <dbReference type="Proteomes" id="UP001597041"/>
    </source>
</evidence>
<dbReference type="SUPFAM" id="SSF46785">
    <property type="entry name" value="Winged helix' DNA-binding domain"/>
    <property type="match status" value="1"/>
</dbReference>
<dbReference type="PANTHER" id="PTHR30136:SF24">
    <property type="entry name" value="HTH-TYPE TRANSCRIPTIONAL REPRESSOR ALLR"/>
    <property type="match status" value="1"/>
</dbReference>
<dbReference type="PROSITE" id="PS51077">
    <property type="entry name" value="HTH_ICLR"/>
    <property type="match status" value="1"/>
</dbReference>
<dbReference type="SUPFAM" id="SSF55781">
    <property type="entry name" value="GAF domain-like"/>
    <property type="match status" value="1"/>
</dbReference>
<accession>A0ABW3NFZ8</accession>
<name>A0ABW3NFZ8_9BACI</name>
<dbReference type="InterPro" id="IPR050707">
    <property type="entry name" value="HTH_MetabolicPath_Reg"/>
</dbReference>
<reference evidence="7" key="1">
    <citation type="journal article" date="2019" name="Int. J. Syst. Evol. Microbiol.">
        <title>The Global Catalogue of Microorganisms (GCM) 10K type strain sequencing project: providing services to taxonomists for standard genome sequencing and annotation.</title>
        <authorList>
            <consortium name="The Broad Institute Genomics Platform"/>
            <consortium name="The Broad Institute Genome Sequencing Center for Infectious Disease"/>
            <person name="Wu L."/>
            <person name="Ma J."/>
        </authorList>
    </citation>
    <scope>NUCLEOTIDE SEQUENCE [LARGE SCALE GENOMIC DNA]</scope>
    <source>
        <strain evidence="7">CCUG 56608</strain>
    </source>
</reference>
<sequence length="249" mass="28067">MEKYHVPALERTIKILKLISESESQYTVTEICKKLDMPKATVFAIMKTLEYYNMVQKDLNGRFQIGPKMFQIGMTYVSDSNMIELAKPYMKRLMGESGFTVHLGILHENQIMYIAKEEPDSFIKFSTYPGLKTEIHLTGLGKAIAAYLSESELHQIITFEDLDKVTPNTITDMKTFKESLNAVHQNGYAIEDEEGEIGVRCIAAPIINARHTTPTAISVTGHTSQLPKEQFSKIGELVRQTAQDIAKSI</sequence>
<evidence type="ECO:0000256" key="1">
    <source>
        <dbReference type="ARBA" id="ARBA00023015"/>
    </source>
</evidence>
<comment type="caution">
    <text evidence="6">The sequence shown here is derived from an EMBL/GenBank/DDBJ whole genome shotgun (WGS) entry which is preliminary data.</text>
</comment>
<dbReference type="Gene3D" id="3.30.450.40">
    <property type="match status" value="1"/>
</dbReference>
<dbReference type="Pfam" id="PF09339">
    <property type="entry name" value="HTH_IclR"/>
    <property type="match status" value="1"/>
</dbReference>
<dbReference type="InterPro" id="IPR005471">
    <property type="entry name" value="Tscrpt_reg_IclR_N"/>
</dbReference>
<dbReference type="InterPro" id="IPR014757">
    <property type="entry name" value="Tscrpt_reg_IclR_C"/>
</dbReference>
<evidence type="ECO:0000313" key="6">
    <source>
        <dbReference type="EMBL" id="MFD1065729.1"/>
    </source>
</evidence>
<dbReference type="EMBL" id="JBHTKK010000005">
    <property type="protein sequence ID" value="MFD1065729.1"/>
    <property type="molecule type" value="Genomic_DNA"/>
</dbReference>
<organism evidence="6 7">
    <name type="scientific">Oceanobacillus locisalsi</name>
    <dbReference type="NCBI Taxonomy" id="546107"/>
    <lineage>
        <taxon>Bacteria</taxon>
        <taxon>Bacillati</taxon>
        <taxon>Bacillota</taxon>
        <taxon>Bacilli</taxon>
        <taxon>Bacillales</taxon>
        <taxon>Bacillaceae</taxon>
        <taxon>Oceanobacillus</taxon>
    </lineage>
</organism>
<dbReference type="Pfam" id="PF01614">
    <property type="entry name" value="IclR_C"/>
    <property type="match status" value="1"/>
</dbReference>
<dbReference type="Proteomes" id="UP001597041">
    <property type="component" value="Unassembled WGS sequence"/>
</dbReference>
<keyword evidence="2" id="KW-0238">DNA-binding</keyword>
<gene>
    <name evidence="6" type="ORF">ACFQ19_06800</name>
</gene>
<dbReference type="PROSITE" id="PS51078">
    <property type="entry name" value="ICLR_ED"/>
    <property type="match status" value="1"/>
</dbReference>
<evidence type="ECO:0000256" key="3">
    <source>
        <dbReference type="ARBA" id="ARBA00023163"/>
    </source>
</evidence>
<dbReference type="InterPro" id="IPR036388">
    <property type="entry name" value="WH-like_DNA-bd_sf"/>
</dbReference>
<keyword evidence="7" id="KW-1185">Reference proteome</keyword>
<dbReference type="InterPro" id="IPR029016">
    <property type="entry name" value="GAF-like_dom_sf"/>
</dbReference>
<dbReference type="RefSeq" id="WP_379591316.1">
    <property type="nucleotide sequence ID" value="NZ_JBHTKK010000005.1"/>
</dbReference>
<dbReference type="PANTHER" id="PTHR30136">
    <property type="entry name" value="HELIX-TURN-HELIX TRANSCRIPTIONAL REGULATOR, ICLR FAMILY"/>
    <property type="match status" value="1"/>
</dbReference>
<evidence type="ECO:0000256" key="2">
    <source>
        <dbReference type="ARBA" id="ARBA00023125"/>
    </source>
</evidence>
<dbReference type="SMART" id="SM00346">
    <property type="entry name" value="HTH_ICLR"/>
    <property type="match status" value="1"/>
</dbReference>